<evidence type="ECO:0000313" key="2">
    <source>
        <dbReference type="Proteomes" id="UP000654075"/>
    </source>
</evidence>
<dbReference type="AlphaFoldDB" id="A0A813FE09"/>
<gene>
    <name evidence="1" type="ORF">PGLA1383_LOCUS28859</name>
</gene>
<accession>A0A813FE09</accession>
<protein>
    <submittedName>
        <fullName evidence="1">Uncharacterized protein</fullName>
    </submittedName>
</protein>
<sequence length="283" mass="29179">DCAKMGGWGASKGAAKGASKGGFVLPVQKPFLKQAAPVISAWSSGKASAGKGYVPKGAPKGYGKAAPAFSVSAPVSSWGKGKTTTVVYGAPSKGFKGDAKGSFKGDTKGSFKGDSAKGSWVFQADTKGSFKGDFKGGFKGGFKGDFKGGFKGDFKGGFKGDFKGKGKGKQGVPPANSEFWTVKQSSENREVLGGSFTGSFASYNMKFGWGFIVPDNVEELPAEAQEKIAEANAAATAAGKTGENMLYFRKPDIVEGCKAEKDLPCTFSIYIDDKGAGACDVSC</sequence>
<evidence type="ECO:0000313" key="1">
    <source>
        <dbReference type="EMBL" id="CAE8611041.1"/>
    </source>
</evidence>
<organism evidence="1 2">
    <name type="scientific">Polarella glacialis</name>
    <name type="common">Dinoflagellate</name>
    <dbReference type="NCBI Taxonomy" id="89957"/>
    <lineage>
        <taxon>Eukaryota</taxon>
        <taxon>Sar</taxon>
        <taxon>Alveolata</taxon>
        <taxon>Dinophyceae</taxon>
        <taxon>Suessiales</taxon>
        <taxon>Suessiaceae</taxon>
        <taxon>Polarella</taxon>
    </lineage>
</organism>
<keyword evidence="2" id="KW-1185">Reference proteome</keyword>
<reference evidence="1" key="1">
    <citation type="submission" date="2021-02" db="EMBL/GenBank/DDBJ databases">
        <authorList>
            <person name="Dougan E. K."/>
            <person name="Rhodes N."/>
            <person name="Thang M."/>
            <person name="Chan C."/>
        </authorList>
    </citation>
    <scope>NUCLEOTIDE SEQUENCE</scope>
</reference>
<name>A0A813FE09_POLGL</name>
<comment type="caution">
    <text evidence="1">The sequence shown here is derived from an EMBL/GenBank/DDBJ whole genome shotgun (WGS) entry which is preliminary data.</text>
</comment>
<dbReference type="OrthoDB" id="419866at2759"/>
<proteinExistence type="predicted"/>
<feature type="non-terminal residue" evidence="1">
    <location>
        <position position="283"/>
    </location>
</feature>
<dbReference type="Proteomes" id="UP000654075">
    <property type="component" value="Unassembled WGS sequence"/>
</dbReference>
<dbReference type="EMBL" id="CAJNNV010024890">
    <property type="protein sequence ID" value="CAE8611041.1"/>
    <property type="molecule type" value="Genomic_DNA"/>
</dbReference>